<dbReference type="EMBL" id="JBHSXS010000033">
    <property type="protein sequence ID" value="MFC6885042.1"/>
    <property type="molecule type" value="Genomic_DNA"/>
</dbReference>
<accession>A0ABW2CU61</accession>
<comment type="caution">
    <text evidence="10">The sequence shown here is derived from an EMBL/GenBank/DDBJ whole genome shotgun (WGS) entry which is preliminary data.</text>
</comment>
<dbReference type="Proteomes" id="UP001596380">
    <property type="component" value="Unassembled WGS sequence"/>
</dbReference>
<feature type="domain" description="ABC transmembrane type-1" evidence="9">
    <location>
        <begin position="102"/>
        <end position="325"/>
    </location>
</feature>
<evidence type="ECO:0000259" key="9">
    <source>
        <dbReference type="PROSITE" id="PS50928"/>
    </source>
</evidence>
<dbReference type="SUPFAM" id="SSF161098">
    <property type="entry name" value="MetI-like"/>
    <property type="match status" value="1"/>
</dbReference>
<dbReference type="Pfam" id="PF00528">
    <property type="entry name" value="BPD_transp_1"/>
    <property type="match status" value="1"/>
</dbReference>
<keyword evidence="5 7" id="KW-1133">Transmembrane helix</keyword>
<name>A0ABW2CU61_9ACTN</name>
<evidence type="ECO:0000256" key="7">
    <source>
        <dbReference type="RuleBase" id="RU363032"/>
    </source>
</evidence>
<keyword evidence="2 7" id="KW-0813">Transport</keyword>
<sequence>MNGTSRMSTAPRPAGHAPAPAPGSGRRRPAWRARLARLDLKTAPYAFISPFYVVFLLFGGFPLVYTVWVSLHEWGLASGTRRWTGLENYRYLLSDADFWHAAVNTLGIFAVSTVPQLLVALLVANALNRRMRAATFFRIGMVAPLVTSTAAVAIVFTQLFDHDYGMANWLLGRIGMDGVDWQASRGWSWVAVSAMVDWRWTGYNALIYLAAMQAVPRDLYEAAAIDGASRLRQFWGITVPLLRPTILFTVVVSTIGGLQLFTEPVLFGAGAGAPDRMDGGSTHQFQTITMYMFGNAFGHDRYGYGAAVACALFVLIIVFSLANFLFVRRAGGTR</sequence>
<comment type="similarity">
    <text evidence="7">Belongs to the binding-protein-dependent transport system permease family.</text>
</comment>
<dbReference type="PROSITE" id="PS50928">
    <property type="entry name" value="ABC_TM1"/>
    <property type="match status" value="1"/>
</dbReference>
<dbReference type="Gene3D" id="1.10.3720.10">
    <property type="entry name" value="MetI-like"/>
    <property type="match status" value="1"/>
</dbReference>
<keyword evidence="3" id="KW-1003">Cell membrane</keyword>
<evidence type="ECO:0000313" key="10">
    <source>
        <dbReference type="EMBL" id="MFC6885042.1"/>
    </source>
</evidence>
<evidence type="ECO:0000256" key="8">
    <source>
        <dbReference type="SAM" id="MobiDB-lite"/>
    </source>
</evidence>
<feature type="transmembrane region" description="Helical" evidence="7">
    <location>
        <begin position="42"/>
        <end position="68"/>
    </location>
</feature>
<dbReference type="RefSeq" id="WP_375539110.1">
    <property type="nucleotide sequence ID" value="NZ_JBHSXS010000033.1"/>
</dbReference>
<dbReference type="InterPro" id="IPR035906">
    <property type="entry name" value="MetI-like_sf"/>
</dbReference>
<feature type="compositionally biased region" description="Low complexity" evidence="8">
    <location>
        <begin position="10"/>
        <end position="24"/>
    </location>
</feature>
<evidence type="ECO:0000256" key="2">
    <source>
        <dbReference type="ARBA" id="ARBA00022448"/>
    </source>
</evidence>
<dbReference type="CDD" id="cd06261">
    <property type="entry name" value="TM_PBP2"/>
    <property type="match status" value="1"/>
</dbReference>
<keyword evidence="6 7" id="KW-0472">Membrane</keyword>
<reference evidence="11" key="1">
    <citation type="journal article" date="2019" name="Int. J. Syst. Evol. Microbiol.">
        <title>The Global Catalogue of Microorganisms (GCM) 10K type strain sequencing project: providing services to taxonomists for standard genome sequencing and annotation.</title>
        <authorList>
            <consortium name="The Broad Institute Genomics Platform"/>
            <consortium name="The Broad Institute Genome Sequencing Center for Infectious Disease"/>
            <person name="Wu L."/>
            <person name="Ma J."/>
        </authorList>
    </citation>
    <scope>NUCLEOTIDE SEQUENCE [LARGE SCALE GENOMIC DNA]</scope>
    <source>
        <strain evidence="11">JCM 3369</strain>
    </source>
</reference>
<feature type="transmembrane region" description="Helical" evidence="7">
    <location>
        <begin position="98"/>
        <end position="124"/>
    </location>
</feature>
<evidence type="ECO:0000313" key="11">
    <source>
        <dbReference type="Proteomes" id="UP001596380"/>
    </source>
</evidence>
<evidence type="ECO:0000256" key="4">
    <source>
        <dbReference type="ARBA" id="ARBA00022692"/>
    </source>
</evidence>
<evidence type="ECO:0000256" key="3">
    <source>
        <dbReference type="ARBA" id="ARBA00022475"/>
    </source>
</evidence>
<gene>
    <name evidence="10" type="ORF">ACFQKB_35175</name>
</gene>
<dbReference type="InterPro" id="IPR000515">
    <property type="entry name" value="MetI-like"/>
</dbReference>
<comment type="subcellular location">
    <subcellularLocation>
        <location evidence="1 7">Cell membrane</location>
        <topology evidence="1 7">Multi-pass membrane protein</topology>
    </subcellularLocation>
</comment>
<dbReference type="PANTHER" id="PTHR30193:SF37">
    <property type="entry name" value="INNER MEMBRANE ABC TRANSPORTER PERMEASE PROTEIN YCJO"/>
    <property type="match status" value="1"/>
</dbReference>
<evidence type="ECO:0000256" key="1">
    <source>
        <dbReference type="ARBA" id="ARBA00004651"/>
    </source>
</evidence>
<dbReference type="PANTHER" id="PTHR30193">
    <property type="entry name" value="ABC TRANSPORTER PERMEASE PROTEIN"/>
    <property type="match status" value="1"/>
</dbReference>
<keyword evidence="11" id="KW-1185">Reference proteome</keyword>
<feature type="transmembrane region" description="Helical" evidence="7">
    <location>
        <begin position="136"/>
        <end position="160"/>
    </location>
</feature>
<protein>
    <submittedName>
        <fullName evidence="10">Carbohydrate ABC transporter permease</fullName>
    </submittedName>
</protein>
<feature type="transmembrane region" description="Helical" evidence="7">
    <location>
        <begin position="241"/>
        <end position="261"/>
    </location>
</feature>
<feature type="transmembrane region" description="Helical" evidence="7">
    <location>
        <begin position="302"/>
        <end position="326"/>
    </location>
</feature>
<feature type="region of interest" description="Disordered" evidence="8">
    <location>
        <begin position="1"/>
        <end position="28"/>
    </location>
</feature>
<keyword evidence="4 7" id="KW-0812">Transmembrane</keyword>
<proteinExistence type="inferred from homology"/>
<evidence type="ECO:0000256" key="6">
    <source>
        <dbReference type="ARBA" id="ARBA00023136"/>
    </source>
</evidence>
<evidence type="ECO:0000256" key="5">
    <source>
        <dbReference type="ARBA" id="ARBA00022989"/>
    </source>
</evidence>
<dbReference type="InterPro" id="IPR051393">
    <property type="entry name" value="ABC_transporter_permease"/>
</dbReference>
<organism evidence="10 11">
    <name type="scientific">Actinomadura yumaensis</name>
    <dbReference type="NCBI Taxonomy" id="111807"/>
    <lineage>
        <taxon>Bacteria</taxon>
        <taxon>Bacillati</taxon>
        <taxon>Actinomycetota</taxon>
        <taxon>Actinomycetes</taxon>
        <taxon>Streptosporangiales</taxon>
        <taxon>Thermomonosporaceae</taxon>
        <taxon>Actinomadura</taxon>
    </lineage>
</organism>